<dbReference type="EMBL" id="KN831954">
    <property type="protein sequence ID" value="KIO09695.1"/>
    <property type="molecule type" value="Genomic_DNA"/>
</dbReference>
<feature type="region of interest" description="Disordered" evidence="1">
    <location>
        <begin position="46"/>
        <end position="66"/>
    </location>
</feature>
<sequence length="66" mass="7256">MNTAHLPCLLISVTEASRAKADVDVATAPGIERYLEAYHRRHILAGRTRTPSDGRNDVVGKGWIMP</sequence>
<evidence type="ECO:0000313" key="3">
    <source>
        <dbReference type="Proteomes" id="UP000054217"/>
    </source>
</evidence>
<reference evidence="2 3" key="1">
    <citation type="submission" date="2014-04" db="EMBL/GenBank/DDBJ databases">
        <authorList>
            <consortium name="DOE Joint Genome Institute"/>
            <person name="Kuo A."/>
            <person name="Kohler A."/>
            <person name="Costa M.D."/>
            <person name="Nagy L.G."/>
            <person name="Floudas D."/>
            <person name="Copeland A."/>
            <person name="Barry K.W."/>
            <person name="Cichocki N."/>
            <person name="Veneault-Fourrey C."/>
            <person name="LaButti K."/>
            <person name="Lindquist E.A."/>
            <person name="Lipzen A."/>
            <person name="Lundell T."/>
            <person name="Morin E."/>
            <person name="Murat C."/>
            <person name="Sun H."/>
            <person name="Tunlid A."/>
            <person name="Henrissat B."/>
            <person name="Grigoriev I.V."/>
            <person name="Hibbett D.S."/>
            <person name="Martin F."/>
            <person name="Nordberg H.P."/>
            <person name="Cantor M.N."/>
            <person name="Hua S.X."/>
        </authorList>
    </citation>
    <scope>NUCLEOTIDE SEQUENCE [LARGE SCALE GENOMIC DNA]</scope>
    <source>
        <strain evidence="2 3">Marx 270</strain>
    </source>
</reference>
<organism evidence="2 3">
    <name type="scientific">Pisolithus tinctorius Marx 270</name>
    <dbReference type="NCBI Taxonomy" id="870435"/>
    <lineage>
        <taxon>Eukaryota</taxon>
        <taxon>Fungi</taxon>
        <taxon>Dikarya</taxon>
        <taxon>Basidiomycota</taxon>
        <taxon>Agaricomycotina</taxon>
        <taxon>Agaricomycetes</taxon>
        <taxon>Agaricomycetidae</taxon>
        <taxon>Boletales</taxon>
        <taxon>Sclerodermatineae</taxon>
        <taxon>Pisolithaceae</taxon>
        <taxon>Pisolithus</taxon>
    </lineage>
</organism>
<keyword evidence="3" id="KW-1185">Reference proteome</keyword>
<accession>A0A0C3P895</accession>
<name>A0A0C3P895_PISTI</name>
<proteinExistence type="predicted"/>
<evidence type="ECO:0000313" key="2">
    <source>
        <dbReference type="EMBL" id="KIO09695.1"/>
    </source>
</evidence>
<dbReference type="AlphaFoldDB" id="A0A0C3P895"/>
<gene>
    <name evidence="2" type="ORF">M404DRAFT_996532</name>
</gene>
<dbReference type="InParanoid" id="A0A0C3P895"/>
<evidence type="ECO:0000256" key="1">
    <source>
        <dbReference type="SAM" id="MobiDB-lite"/>
    </source>
</evidence>
<dbReference type="HOGENOM" id="CLU_2832185_0_0_1"/>
<dbReference type="Proteomes" id="UP000054217">
    <property type="component" value="Unassembled WGS sequence"/>
</dbReference>
<reference evidence="3" key="2">
    <citation type="submission" date="2015-01" db="EMBL/GenBank/DDBJ databases">
        <title>Evolutionary Origins and Diversification of the Mycorrhizal Mutualists.</title>
        <authorList>
            <consortium name="DOE Joint Genome Institute"/>
            <consortium name="Mycorrhizal Genomics Consortium"/>
            <person name="Kohler A."/>
            <person name="Kuo A."/>
            <person name="Nagy L.G."/>
            <person name="Floudas D."/>
            <person name="Copeland A."/>
            <person name="Barry K.W."/>
            <person name="Cichocki N."/>
            <person name="Veneault-Fourrey C."/>
            <person name="LaButti K."/>
            <person name="Lindquist E.A."/>
            <person name="Lipzen A."/>
            <person name="Lundell T."/>
            <person name="Morin E."/>
            <person name="Murat C."/>
            <person name="Riley R."/>
            <person name="Ohm R."/>
            <person name="Sun H."/>
            <person name="Tunlid A."/>
            <person name="Henrissat B."/>
            <person name="Grigoriev I.V."/>
            <person name="Hibbett D.S."/>
            <person name="Martin F."/>
        </authorList>
    </citation>
    <scope>NUCLEOTIDE SEQUENCE [LARGE SCALE GENOMIC DNA]</scope>
    <source>
        <strain evidence="3">Marx 270</strain>
    </source>
</reference>
<protein>
    <submittedName>
        <fullName evidence="2">Uncharacterized protein</fullName>
    </submittedName>
</protein>